<sequence length="986" mass="105222">MVNGDLGNRRQRRARAKKDAGSAAATATVLKGNATKVALSGVALASAMAVSVAPFTADAATYIVGAPDWLGVNNVENDAETIYNNIVKDRENPDFTLVGWGTGGVDLNPTWVQWYNPNLGGLDLSDIDLEDLTAGDFAALLGQMDLGELQNPGNDQYYTPRTWGQTGTQQVLVDNPEYQEAYEAALAEVIKADKDKVLAADTINVTFSYTVTEPDWWKKEYSIVITKFSLASIFGSWSNQKIFGKPVTSPIETTVTIDNPFKNDPAKLDAFLETGEYTGTYPVVINDPLAALGVTRPSGTAGLAYDWLKSNVVKPINAGTYEYSFDRTKFSLPGESWEQRAEDAVDPSIPKQIYETQPVEGWIPGGWTTNTFGQWVSPTNDITGLQDLDLSALLSGDLDLENLSALTGLSTRDLAYYLSGDLGFLAPLLNWTTYIYNTNLIGYGDGAITAGLAYQKFIDAVTSGEIKAGEPQTDGRYIKITTDANGNPVVQEVNHTVGDGGIDEIITSYPLPGDLNFPGVPTNPDGSPRYPAYTEIPGGVIDLHLFTLTLLRNPGRANGGLYARFAPIYQELTGVNPVSPDSQNVLPEGLEGLDIAKLLLGEGGAPNIQLDDLGNLVAVMESADGKPMVITIKTDLTWEYDLLSDAPVTASPVAWANSAVAALLAVNLASALVNYEDSGLDFNSYTGPDGTIYGTVTLDELPLLSPIRLVAGALGTATGTDINTPLADALEPLLKTLTNVSYTDWERVVEADGTITYDRTLDQMHVPTLFGTQTMTRAQKAQLAGDVISILGAGIGAEITDINGRFLGQVEKLLGALNVTLPAELKEAWEKSVPVVGNAITKVSSEVGKGVSKFLTGVVGAVEPKLPKELRQPSFGEQQTQLAAGQREVGKAAKAVKDRADELSARATAFANDLRDRLEKAGGKDKLALSDGSDSARKTPVKDAVKKAEAGIKKAGADVKKAVDKAVDKVKKAVTPKKKQKSETAE</sequence>
<proteinExistence type="predicted"/>
<feature type="region of interest" description="Disordered" evidence="1">
    <location>
        <begin position="925"/>
        <end position="961"/>
    </location>
</feature>
<reference evidence="2" key="2">
    <citation type="submission" date="2020-02" db="EMBL/GenBank/DDBJ databases">
        <authorList>
            <person name="Matsumoto Y."/>
            <person name="Motooka D."/>
            <person name="Nakamura S."/>
        </authorList>
    </citation>
    <scope>NUCLEOTIDE SEQUENCE</scope>
    <source>
        <strain evidence="2">JCM 13671</strain>
    </source>
</reference>
<accession>A0A7I7Y2Y4</accession>
<dbReference type="AlphaFoldDB" id="A0A7I7Y2Y4"/>
<name>A0A7I7Y2Y4_9MYCO</name>
<feature type="region of interest" description="Disordered" evidence="1">
    <location>
        <begin position="1"/>
        <end position="20"/>
    </location>
</feature>
<evidence type="ECO:0000313" key="3">
    <source>
        <dbReference type="Proteomes" id="UP000466931"/>
    </source>
</evidence>
<reference evidence="2" key="1">
    <citation type="journal article" date="2019" name="Emerg. Microbes Infect.">
        <title>Comprehensive subspecies identification of 175 nontuberculous mycobacteria species based on 7547 genomic profiles.</title>
        <authorList>
            <person name="Matsumoto Y."/>
            <person name="Kinjo T."/>
            <person name="Motooka D."/>
            <person name="Nabeya D."/>
            <person name="Jung N."/>
            <person name="Uechi K."/>
            <person name="Horii T."/>
            <person name="Iida T."/>
            <person name="Fujita J."/>
            <person name="Nakamura S."/>
        </authorList>
    </citation>
    <scope>NUCLEOTIDE SEQUENCE [LARGE SCALE GENOMIC DNA]</scope>
    <source>
        <strain evidence="2">JCM 13671</strain>
    </source>
</reference>
<protein>
    <submittedName>
        <fullName evidence="2">PE-PPE domain-containing protein</fullName>
    </submittedName>
</protein>
<evidence type="ECO:0000256" key="1">
    <source>
        <dbReference type="SAM" id="MobiDB-lite"/>
    </source>
</evidence>
<dbReference type="EMBL" id="AP022612">
    <property type="protein sequence ID" value="BBZ35939.1"/>
    <property type="molecule type" value="Genomic_DNA"/>
</dbReference>
<evidence type="ECO:0000313" key="2">
    <source>
        <dbReference type="EMBL" id="BBZ35939.1"/>
    </source>
</evidence>
<organism evidence="2 3">
    <name type="scientific">Mycolicibacterium confluentis</name>
    <dbReference type="NCBI Taxonomy" id="28047"/>
    <lineage>
        <taxon>Bacteria</taxon>
        <taxon>Bacillati</taxon>
        <taxon>Actinomycetota</taxon>
        <taxon>Actinomycetes</taxon>
        <taxon>Mycobacteriales</taxon>
        <taxon>Mycobacteriaceae</taxon>
        <taxon>Mycolicibacterium</taxon>
    </lineage>
</organism>
<gene>
    <name evidence="2" type="ORF">MCNF_45440</name>
</gene>
<keyword evidence="3" id="KW-1185">Reference proteome</keyword>
<dbReference type="Proteomes" id="UP000466931">
    <property type="component" value="Chromosome"/>
</dbReference>